<dbReference type="InterPro" id="IPR001296">
    <property type="entry name" value="Glyco_trans_1"/>
</dbReference>
<dbReference type="InterPro" id="IPR028098">
    <property type="entry name" value="Glyco_trans_4-like_N"/>
</dbReference>
<gene>
    <name evidence="3" type="ORF">GNE12_18375</name>
</gene>
<sequence length="395" mass="44471">MNRIYYQKSPLKVLMLGASLDVQGGITSVEKLIIENVRPELQITHVATFAPGSGRHNIFVFLQSIKILIQNLIQRKTDLVHIHFAERGSTFRKLILVLIILSFRQPFILHAHGATYQEFFADLPKILQKIISNLFRRCSQFIALSESWKSYYLETFNLDKNQISVLHNPVKMPTFIPVRRQKQSVKFVFLGRIGKRGGALDVAKSVMKFPQQDKGAFDLIKAFAALPEESKKSAELVLAGNGDLDKAQQLIQELGLEAQVKISAWLNPEQRDALIASADVFVLPSYNEGLPMSMLEAMSWGLPVIVTPVGGIPEVINHNQNGILVQPGNQQQLVQAMQQLINDEDMRIALGNAARHSVEYFDVKHYINSLSETYFSAVQCSNYLVNSTTEMESKY</sequence>
<evidence type="ECO:0000259" key="1">
    <source>
        <dbReference type="Pfam" id="PF00534"/>
    </source>
</evidence>
<organism evidence="3 4">
    <name type="scientific">Trichormus variabilis N2B</name>
    <dbReference type="NCBI Taxonomy" id="2681315"/>
    <lineage>
        <taxon>Bacteria</taxon>
        <taxon>Bacillati</taxon>
        <taxon>Cyanobacteriota</taxon>
        <taxon>Cyanophyceae</taxon>
        <taxon>Nostocales</taxon>
        <taxon>Nostocaceae</taxon>
        <taxon>Trichormus</taxon>
    </lineage>
</organism>
<dbReference type="EMBL" id="JACKZP010000079">
    <property type="protein sequence ID" value="MBC1303877.1"/>
    <property type="molecule type" value="Genomic_DNA"/>
</dbReference>
<dbReference type="GeneID" id="58722415"/>
<protein>
    <submittedName>
        <fullName evidence="3">Glycosyltransferase family 4 protein</fullName>
    </submittedName>
</protein>
<feature type="domain" description="Glycosyltransferase subfamily 4-like N-terminal" evidence="2">
    <location>
        <begin position="46"/>
        <end position="170"/>
    </location>
</feature>
<comment type="caution">
    <text evidence="3">The sequence shown here is derived from an EMBL/GenBank/DDBJ whole genome shotgun (WGS) entry which is preliminary data.</text>
</comment>
<keyword evidence="4" id="KW-1185">Reference proteome</keyword>
<reference evidence="3 4" key="1">
    <citation type="submission" date="2019-11" db="EMBL/GenBank/DDBJ databases">
        <title>Comparison of genomes from free-living endosymbiotic cyanobacteria isolated from Azolla.</title>
        <authorList>
            <person name="Thiel T."/>
            <person name="Pratte B."/>
        </authorList>
    </citation>
    <scope>NUCLEOTIDE SEQUENCE [LARGE SCALE GENOMIC DNA]</scope>
    <source>
        <strain evidence="3 4">N2B</strain>
    </source>
</reference>
<dbReference type="Proteomes" id="UP000570851">
    <property type="component" value="Unassembled WGS sequence"/>
</dbReference>
<dbReference type="SUPFAM" id="SSF53756">
    <property type="entry name" value="UDP-Glycosyltransferase/glycogen phosphorylase"/>
    <property type="match status" value="1"/>
</dbReference>
<evidence type="ECO:0000313" key="4">
    <source>
        <dbReference type="Proteomes" id="UP000570851"/>
    </source>
</evidence>
<dbReference type="Pfam" id="PF13439">
    <property type="entry name" value="Glyco_transf_4"/>
    <property type="match status" value="1"/>
</dbReference>
<proteinExistence type="predicted"/>
<dbReference type="Pfam" id="PF00534">
    <property type="entry name" value="Glycos_transf_1"/>
    <property type="match status" value="1"/>
</dbReference>
<dbReference type="RefSeq" id="WP_011321501.1">
    <property type="nucleotide sequence ID" value="NZ_JACKZP010000079.1"/>
</dbReference>
<dbReference type="Gene3D" id="3.40.50.2000">
    <property type="entry name" value="Glycogen Phosphorylase B"/>
    <property type="match status" value="2"/>
</dbReference>
<accession>A0ABR6SBU7</accession>
<feature type="domain" description="Glycosyl transferase family 1" evidence="1">
    <location>
        <begin position="213"/>
        <end position="356"/>
    </location>
</feature>
<dbReference type="PANTHER" id="PTHR12526">
    <property type="entry name" value="GLYCOSYLTRANSFERASE"/>
    <property type="match status" value="1"/>
</dbReference>
<name>A0ABR6SBU7_ANAVA</name>
<evidence type="ECO:0000259" key="2">
    <source>
        <dbReference type="Pfam" id="PF13439"/>
    </source>
</evidence>
<evidence type="ECO:0000313" key="3">
    <source>
        <dbReference type="EMBL" id="MBC1303877.1"/>
    </source>
</evidence>
<dbReference type="CDD" id="cd03801">
    <property type="entry name" value="GT4_PimA-like"/>
    <property type="match status" value="1"/>
</dbReference>